<proteinExistence type="inferred from homology"/>
<evidence type="ECO:0000313" key="10">
    <source>
        <dbReference type="Proteomes" id="UP000324974"/>
    </source>
</evidence>
<comment type="cofactor">
    <cofactor evidence="6">
        <name>Zn(2+)</name>
        <dbReference type="ChEBI" id="CHEBI:29105"/>
    </cofactor>
    <text evidence="6">Binds 1 zinc ion.</text>
</comment>
<evidence type="ECO:0000256" key="1">
    <source>
        <dbReference type="ARBA" id="ARBA00022670"/>
    </source>
</evidence>
<feature type="domain" description="Peptidase M3A/M3B catalytic" evidence="7">
    <location>
        <begin position="206"/>
        <end position="584"/>
    </location>
</feature>
<evidence type="ECO:0000259" key="7">
    <source>
        <dbReference type="Pfam" id="PF01432"/>
    </source>
</evidence>
<dbReference type="GO" id="GO:0004222">
    <property type="term" value="F:metalloendopeptidase activity"/>
    <property type="evidence" value="ECO:0007669"/>
    <property type="project" value="UniProtKB-UniRule"/>
</dbReference>
<protein>
    <recommendedName>
        <fullName evidence="6">Oligopeptidase F</fullName>
        <ecNumber evidence="6">3.4.24.-</ecNumber>
    </recommendedName>
</protein>
<dbReference type="InterPro" id="IPR001567">
    <property type="entry name" value="Pept_M3A_M3B_dom"/>
</dbReference>
<reference evidence="10" key="1">
    <citation type="submission" date="2019-08" db="EMBL/GenBank/DDBJ databases">
        <title>Limnoglobus roseus gen. nov., sp. nov., a novel freshwater planctomycete with a giant genome from the family Gemmataceae.</title>
        <authorList>
            <person name="Kulichevskaya I.S."/>
            <person name="Naumoff D.G."/>
            <person name="Miroshnikov K."/>
            <person name="Ivanova A."/>
            <person name="Philippov D.A."/>
            <person name="Hakobyan A."/>
            <person name="Rijpstra I.C."/>
            <person name="Sinninghe Damste J.S."/>
            <person name="Liesack W."/>
            <person name="Dedysh S.N."/>
        </authorList>
    </citation>
    <scope>NUCLEOTIDE SEQUENCE [LARGE SCALE GENOMIC DNA]</scope>
    <source>
        <strain evidence="10">PX52</strain>
    </source>
</reference>
<dbReference type="GO" id="GO:0006508">
    <property type="term" value="P:proteolysis"/>
    <property type="evidence" value="ECO:0007669"/>
    <property type="project" value="UniProtKB-KW"/>
</dbReference>
<dbReference type="GO" id="GO:0046872">
    <property type="term" value="F:metal ion binding"/>
    <property type="evidence" value="ECO:0007669"/>
    <property type="project" value="UniProtKB-UniRule"/>
</dbReference>
<dbReference type="NCBIfam" id="TIGR00181">
    <property type="entry name" value="pepF"/>
    <property type="match status" value="1"/>
</dbReference>
<dbReference type="InterPro" id="IPR042088">
    <property type="entry name" value="OligoPept_F_C"/>
</dbReference>
<keyword evidence="4 6" id="KW-0862">Zinc</keyword>
<dbReference type="Pfam" id="PF01432">
    <property type="entry name" value="Peptidase_M3"/>
    <property type="match status" value="1"/>
</dbReference>
<comment type="function">
    <text evidence="6">Has oligopeptidase activity and degrades a variety of small bioactive peptides.</text>
</comment>
<dbReference type="Gene3D" id="1.20.140.70">
    <property type="entry name" value="Oligopeptidase f, N-terminal domain"/>
    <property type="match status" value="1"/>
</dbReference>
<evidence type="ECO:0000256" key="2">
    <source>
        <dbReference type="ARBA" id="ARBA00022723"/>
    </source>
</evidence>
<dbReference type="InterPro" id="IPR004438">
    <property type="entry name" value="Peptidase_M3B"/>
</dbReference>
<dbReference type="KEGG" id="lrs:PX52LOC_04336"/>
<dbReference type="OrthoDB" id="9766487at2"/>
<evidence type="ECO:0000256" key="4">
    <source>
        <dbReference type="ARBA" id="ARBA00022833"/>
    </source>
</evidence>
<keyword evidence="5 6" id="KW-0482">Metalloprotease</keyword>
<dbReference type="EC" id="3.4.24.-" evidence="6"/>
<keyword evidence="3 6" id="KW-0378">Hydrolase</keyword>
<evidence type="ECO:0000259" key="8">
    <source>
        <dbReference type="Pfam" id="PF08439"/>
    </source>
</evidence>
<dbReference type="PANTHER" id="PTHR11804:SF84">
    <property type="entry name" value="SACCHAROLYSIN"/>
    <property type="match status" value="1"/>
</dbReference>
<dbReference type="Gene3D" id="1.10.1370.20">
    <property type="entry name" value="Oligoendopeptidase f, C-terminal domain"/>
    <property type="match status" value="1"/>
</dbReference>
<sequence>MSAKRLPLRSEVAAADTWDLKSLFPHDDAWEAAFLEWEKMIPEYDHYRGKLGESVDVVSDCLRYETKLERLGDRLGTYAFLKETEDVSNSKYQGMKARYVGIASRAAEAGSFFRPEILGLPDEKLQEYINSPKLVAYKLLLERLIRYKPHTLLAGEERLLAMQMEIHGTPRNVFDQLTDADIQFGPIEVAPGETIELSHSSFMVCLENPNREVRKKAFHQFYAQFQAHANTLTATLAGSVKQDVYHARVRNYPSAREAALFPDKVPVSVYDNLLAAVRANLPAVHKYYAVRQRAMKLPDIHFYDVYIPILNDLQKRTEWNDGVELVIDALKPLGSHYCDNLATGLRGRWCDRYENKGKHSGAFSSGCFDSDPYILMNYQPDVLDHVFTLAHEAGHSMHSFYSKNQPYQYSNYTIFVAEVASTFNEQLLGEAMKKRATTDRERAYFINREIDDIRRTIVRQTMFAEFEKVTHELVEKNQPLTLEAIKAEYRKLLDAYFGPAFVLDDELSLECLRIPHFYRAFYVYKYATGLSAAIALAERVTKGGPDELDAYLRFLSGGSSKDPLDLLRDAGVDMETPEPVNAALAKFSRLVDELDGLLK</sequence>
<dbReference type="SUPFAM" id="SSF55486">
    <property type="entry name" value="Metalloproteases ('zincins'), catalytic domain"/>
    <property type="match status" value="1"/>
</dbReference>
<dbReference type="InterPro" id="IPR045090">
    <property type="entry name" value="Pept_M3A_M3B"/>
</dbReference>
<dbReference type="RefSeq" id="WP_149111978.1">
    <property type="nucleotide sequence ID" value="NZ_CP042425.1"/>
</dbReference>
<evidence type="ECO:0000256" key="6">
    <source>
        <dbReference type="RuleBase" id="RU368091"/>
    </source>
</evidence>
<dbReference type="Gene3D" id="1.10.287.830">
    <property type="entry name" value="putative peptidase helix hairpin domain like"/>
    <property type="match status" value="1"/>
</dbReference>
<dbReference type="GO" id="GO:0006518">
    <property type="term" value="P:peptide metabolic process"/>
    <property type="evidence" value="ECO:0007669"/>
    <property type="project" value="TreeGrafter"/>
</dbReference>
<gene>
    <name evidence="9" type="primary">pepF</name>
    <name evidence="9" type="ORF">PX52LOC_04336</name>
</gene>
<dbReference type="EMBL" id="CP042425">
    <property type="protein sequence ID" value="QEL17353.1"/>
    <property type="molecule type" value="Genomic_DNA"/>
</dbReference>
<dbReference type="InterPro" id="IPR013647">
    <property type="entry name" value="OligopepF_N_dom"/>
</dbReference>
<accession>A0A5C1AGI0</accession>
<dbReference type="PANTHER" id="PTHR11804">
    <property type="entry name" value="PROTEASE M3 THIMET OLIGOPEPTIDASE-RELATED"/>
    <property type="match status" value="1"/>
</dbReference>
<dbReference type="AlphaFoldDB" id="A0A5C1AGI0"/>
<dbReference type="Proteomes" id="UP000324974">
    <property type="component" value="Chromosome"/>
</dbReference>
<dbReference type="CDD" id="cd09608">
    <property type="entry name" value="M3B_PepF"/>
    <property type="match status" value="1"/>
</dbReference>
<keyword evidence="1 6" id="KW-0645">Protease</keyword>
<dbReference type="Pfam" id="PF08439">
    <property type="entry name" value="Peptidase_M3_N"/>
    <property type="match status" value="1"/>
</dbReference>
<comment type="similarity">
    <text evidence="6">Belongs to the peptidase M3B family.</text>
</comment>
<keyword evidence="2 6" id="KW-0479">Metal-binding</keyword>
<feature type="domain" description="Oligopeptidase F N-terminal" evidence="8">
    <location>
        <begin position="116"/>
        <end position="184"/>
    </location>
</feature>
<name>A0A5C1AGI0_9BACT</name>
<evidence type="ECO:0000313" key="9">
    <source>
        <dbReference type="EMBL" id="QEL17353.1"/>
    </source>
</evidence>
<organism evidence="9 10">
    <name type="scientific">Limnoglobus roseus</name>
    <dbReference type="NCBI Taxonomy" id="2598579"/>
    <lineage>
        <taxon>Bacteria</taxon>
        <taxon>Pseudomonadati</taxon>
        <taxon>Planctomycetota</taxon>
        <taxon>Planctomycetia</taxon>
        <taxon>Gemmatales</taxon>
        <taxon>Gemmataceae</taxon>
        <taxon>Limnoglobus</taxon>
    </lineage>
</organism>
<keyword evidence="10" id="KW-1185">Reference proteome</keyword>
<evidence type="ECO:0000256" key="3">
    <source>
        <dbReference type="ARBA" id="ARBA00022801"/>
    </source>
</evidence>
<evidence type="ECO:0000256" key="5">
    <source>
        <dbReference type="ARBA" id="ARBA00023049"/>
    </source>
</evidence>